<evidence type="ECO:0000256" key="14">
    <source>
        <dbReference type="ARBA" id="ARBA00023098"/>
    </source>
</evidence>
<evidence type="ECO:0000256" key="5">
    <source>
        <dbReference type="ARBA" id="ARBA00010185"/>
    </source>
</evidence>
<evidence type="ECO:0000256" key="6">
    <source>
        <dbReference type="ARBA" id="ARBA00012487"/>
    </source>
</evidence>
<comment type="subcellular location">
    <subcellularLocation>
        <location evidence="2">Cell membrane</location>
        <topology evidence="2">Multi-pass membrane protein</topology>
    </subcellularLocation>
</comment>
<dbReference type="Pfam" id="PF01148">
    <property type="entry name" value="CTP_transf_1"/>
    <property type="match status" value="1"/>
</dbReference>
<dbReference type="EC" id="2.7.7.41" evidence="6 18"/>
<keyword evidence="13 19" id="KW-1133">Transmembrane helix</keyword>
<keyword evidence="12 18" id="KW-0548">Nucleotidyltransferase</keyword>
<dbReference type="RefSeq" id="WP_226934678.1">
    <property type="nucleotide sequence ID" value="NZ_JACDXX010000005.1"/>
</dbReference>
<feature type="transmembrane region" description="Helical" evidence="19">
    <location>
        <begin position="173"/>
        <end position="192"/>
    </location>
</feature>
<gene>
    <name evidence="20" type="ORF">H0485_07130</name>
</gene>
<comment type="pathway">
    <text evidence="3 18">Phospholipid metabolism; CDP-diacylglycerol biosynthesis; CDP-diacylglycerol from sn-glycerol 3-phosphate: step 3/3.</text>
</comment>
<evidence type="ECO:0000256" key="7">
    <source>
        <dbReference type="ARBA" id="ARBA00019373"/>
    </source>
</evidence>
<name>A0ABS8CK53_9RHOB</name>
<evidence type="ECO:0000256" key="9">
    <source>
        <dbReference type="ARBA" id="ARBA00022516"/>
    </source>
</evidence>
<feature type="transmembrane region" description="Helical" evidence="19">
    <location>
        <begin position="106"/>
        <end position="126"/>
    </location>
</feature>
<accession>A0ABS8CK53</accession>
<keyword evidence="14" id="KW-0443">Lipid metabolism</keyword>
<dbReference type="PROSITE" id="PS01315">
    <property type="entry name" value="CDS"/>
    <property type="match status" value="1"/>
</dbReference>
<organism evidence="20 21">
    <name type="scientific">Pseudogemmobacter faecipullorum</name>
    <dbReference type="NCBI Taxonomy" id="2755041"/>
    <lineage>
        <taxon>Bacteria</taxon>
        <taxon>Pseudomonadati</taxon>
        <taxon>Pseudomonadota</taxon>
        <taxon>Alphaproteobacteria</taxon>
        <taxon>Rhodobacterales</taxon>
        <taxon>Paracoccaceae</taxon>
        <taxon>Pseudogemmobacter</taxon>
    </lineage>
</organism>
<reference evidence="20 21" key="1">
    <citation type="submission" date="2020-07" db="EMBL/GenBank/DDBJ databases">
        <title>Pseudogemmobacter sp. nov., isolated from poultry manure in Taiwan.</title>
        <authorList>
            <person name="Lin S.-Y."/>
            <person name="Tang Y.-S."/>
            <person name="Young C.-C."/>
        </authorList>
    </citation>
    <scope>NUCLEOTIDE SEQUENCE [LARGE SCALE GENOMIC DNA]</scope>
    <source>
        <strain evidence="20 21">CC-YST710</strain>
    </source>
</reference>
<comment type="pathway">
    <text evidence="4">Lipid metabolism.</text>
</comment>
<dbReference type="InterPro" id="IPR000374">
    <property type="entry name" value="PC_trans"/>
</dbReference>
<dbReference type="Proteomes" id="UP001198571">
    <property type="component" value="Unassembled WGS sequence"/>
</dbReference>
<keyword evidence="21" id="KW-1185">Reference proteome</keyword>
<evidence type="ECO:0000256" key="19">
    <source>
        <dbReference type="SAM" id="Phobius"/>
    </source>
</evidence>
<feature type="transmembrane region" description="Helical" evidence="19">
    <location>
        <begin position="20"/>
        <end position="49"/>
    </location>
</feature>
<feature type="transmembrane region" description="Helical" evidence="19">
    <location>
        <begin position="244"/>
        <end position="266"/>
    </location>
</feature>
<sequence length="268" mass="28315">MNKTVSSDRWADLFPRLASALVMLLLGGAAIRAGGGWFAALVVLACALMSWELARMTRGEGFDASVVIAVLAAAVLALNLWAPVPWFLPFLLLPALIGTLAPRRDLLAFAPYALLIMLCGLALVMLREIHGMGALVWLLAVVIASDVLGYFAGRSLGGPKFWPAISPKKTWSGTLAGWIGALAIGLYCWGVAGWPLAVVWAAPLIAFAGQLGDIAESAIKRRAGVKDASNLIPGHGGLMDRFDALLFASIMVLLLNQFAPFLPVAVKG</sequence>
<comment type="catalytic activity">
    <reaction evidence="1 18">
        <text>a 1,2-diacyl-sn-glycero-3-phosphate + CTP + H(+) = a CDP-1,2-diacyl-sn-glycerol + diphosphate</text>
        <dbReference type="Rhea" id="RHEA:16229"/>
        <dbReference type="ChEBI" id="CHEBI:15378"/>
        <dbReference type="ChEBI" id="CHEBI:33019"/>
        <dbReference type="ChEBI" id="CHEBI:37563"/>
        <dbReference type="ChEBI" id="CHEBI:58332"/>
        <dbReference type="ChEBI" id="CHEBI:58608"/>
        <dbReference type="EC" id="2.7.7.41"/>
    </reaction>
</comment>
<evidence type="ECO:0000256" key="3">
    <source>
        <dbReference type="ARBA" id="ARBA00005119"/>
    </source>
</evidence>
<evidence type="ECO:0000256" key="2">
    <source>
        <dbReference type="ARBA" id="ARBA00004651"/>
    </source>
</evidence>
<feature type="transmembrane region" description="Helical" evidence="19">
    <location>
        <begin position="132"/>
        <end position="152"/>
    </location>
</feature>
<feature type="transmembrane region" description="Helical" evidence="19">
    <location>
        <begin position="61"/>
        <end position="78"/>
    </location>
</feature>
<evidence type="ECO:0000313" key="21">
    <source>
        <dbReference type="Proteomes" id="UP001198571"/>
    </source>
</evidence>
<keyword evidence="10 18" id="KW-0808">Transferase</keyword>
<evidence type="ECO:0000313" key="20">
    <source>
        <dbReference type="EMBL" id="MCB5409773.1"/>
    </source>
</evidence>
<evidence type="ECO:0000256" key="4">
    <source>
        <dbReference type="ARBA" id="ARBA00005189"/>
    </source>
</evidence>
<proteinExistence type="inferred from homology"/>
<evidence type="ECO:0000256" key="8">
    <source>
        <dbReference type="ARBA" id="ARBA00022475"/>
    </source>
</evidence>
<keyword evidence="9" id="KW-0444">Lipid biosynthesis</keyword>
<evidence type="ECO:0000256" key="15">
    <source>
        <dbReference type="ARBA" id="ARBA00023136"/>
    </source>
</evidence>
<comment type="caution">
    <text evidence="20">The sequence shown here is derived from an EMBL/GenBank/DDBJ whole genome shotgun (WGS) entry which is preliminary data.</text>
</comment>
<evidence type="ECO:0000256" key="1">
    <source>
        <dbReference type="ARBA" id="ARBA00001698"/>
    </source>
</evidence>
<comment type="similarity">
    <text evidence="5 18">Belongs to the CDS family.</text>
</comment>
<keyword evidence="8" id="KW-1003">Cell membrane</keyword>
<evidence type="ECO:0000256" key="16">
    <source>
        <dbReference type="ARBA" id="ARBA00023209"/>
    </source>
</evidence>
<evidence type="ECO:0000256" key="12">
    <source>
        <dbReference type="ARBA" id="ARBA00022695"/>
    </source>
</evidence>
<dbReference type="GO" id="GO:0016779">
    <property type="term" value="F:nucleotidyltransferase activity"/>
    <property type="evidence" value="ECO:0007669"/>
    <property type="project" value="UniProtKB-KW"/>
</dbReference>
<dbReference type="PANTHER" id="PTHR46382:SF1">
    <property type="entry name" value="PHOSPHATIDATE CYTIDYLYLTRANSFERASE"/>
    <property type="match status" value="1"/>
</dbReference>
<evidence type="ECO:0000256" key="11">
    <source>
        <dbReference type="ARBA" id="ARBA00022692"/>
    </source>
</evidence>
<evidence type="ECO:0000256" key="10">
    <source>
        <dbReference type="ARBA" id="ARBA00022679"/>
    </source>
</evidence>
<evidence type="ECO:0000256" key="18">
    <source>
        <dbReference type="RuleBase" id="RU003938"/>
    </source>
</evidence>
<evidence type="ECO:0000256" key="13">
    <source>
        <dbReference type="ARBA" id="ARBA00022989"/>
    </source>
</evidence>
<keyword evidence="11 18" id="KW-0812">Transmembrane</keyword>
<keyword evidence="16" id="KW-0594">Phospholipid biosynthesis</keyword>
<protein>
    <recommendedName>
        <fullName evidence="7 18">Phosphatidate cytidylyltransferase</fullName>
        <ecNumber evidence="6 18">2.7.7.41</ecNumber>
    </recommendedName>
</protein>
<keyword evidence="15 19" id="KW-0472">Membrane</keyword>
<keyword evidence="17" id="KW-1208">Phospholipid metabolism</keyword>
<dbReference type="PANTHER" id="PTHR46382">
    <property type="entry name" value="PHOSPHATIDATE CYTIDYLYLTRANSFERASE"/>
    <property type="match status" value="1"/>
</dbReference>
<dbReference type="EMBL" id="JACDXX010000005">
    <property type="protein sequence ID" value="MCB5409773.1"/>
    <property type="molecule type" value="Genomic_DNA"/>
</dbReference>
<evidence type="ECO:0000256" key="17">
    <source>
        <dbReference type="ARBA" id="ARBA00023264"/>
    </source>
</evidence>